<dbReference type="PANTHER" id="PTHR43821">
    <property type="entry name" value="NAD(P)H NITROREDUCTASE YDJA-RELATED"/>
    <property type="match status" value="1"/>
</dbReference>
<comment type="cofactor">
    <cofactor evidence="1">
        <name>FMN</name>
        <dbReference type="ChEBI" id="CHEBI:58210"/>
    </cofactor>
</comment>
<dbReference type="HOGENOM" id="CLU_926600_0_0_4"/>
<evidence type="ECO:0000256" key="2">
    <source>
        <dbReference type="ARBA" id="ARBA00007118"/>
    </source>
</evidence>
<evidence type="ECO:0000256" key="4">
    <source>
        <dbReference type="ARBA" id="ARBA00022643"/>
    </source>
</evidence>
<dbReference type="CDD" id="cd02135">
    <property type="entry name" value="YdjA-like"/>
    <property type="match status" value="1"/>
</dbReference>
<dbReference type="InterPro" id="IPR036390">
    <property type="entry name" value="WH_DNA-bd_sf"/>
</dbReference>
<protein>
    <submittedName>
        <fullName evidence="10">Nitroreductase</fullName>
    </submittedName>
</protein>
<keyword evidence="4" id="KW-0288">FMN</keyword>
<dbReference type="GO" id="GO:0016491">
    <property type="term" value="F:oxidoreductase activity"/>
    <property type="evidence" value="ECO:0007669"/>
    <property type="project" value="UniProtKB-KW"/>
</dbReference>
<evidence type="ECO:0000256" key="5">
    <source>
        <dbReference type="ARBA" id="ARBA00022857"/>
    </source>
</evidence>
<keyword evidence="3" id="KW-0285">Flavoprotein</keyword>
<evidence type="ECO:0000313" key="10">
    <source>
        <dbReference type="EMBL" id="AIJ47797.1"/>
    </source>
</evidence>
<reference evidence="10 11" key="1">
    <citation type="journal article" date="2014" name="Genome Announc.">
        <title>Complete Genome Sequence of Polychlorinated Biphenyl Degrader Comamonas testosteroni TK102 (NBRC 109938).</title>
        <authorList>
            <person name="Fukuda K."/>
            <person name="Hosoyama A."/>
            <person name="Tsuchikane K."/>
            <person name="Ohji S."/>
            <person name="Yamazoe A."/>
            <person name="Fujita N."/>
            <person name="Shintani M."/>
            <person name="Kimbara K."/>
        </authorList>
    </citation>
    <scope>NUCLEOTIDE SEQUENCE [LARGE SCALE GENOMIC DNA]</scope>
    <source>
        <strain evidence="10">TK102</strain>
    </source>
</reference>
<dbReference type="KEGG" id="ctes:O987_18445"/>
<proteinExistence type="inferred from homology"/>
<keyword evidence="6" id="KW-0560">Oxidoreductase</keyword>
<evidence type="ECO:0000256" key="6">
    <source>
        <dbReference type="ARBA" id="ARBA00023002"/>
    </source>
</evidence>
<dbReference type="Proteomes" id="UP000028782">
    <property type="component" value="Chromosome"/>
</dbReference>
<dbReference type="PANTHER" id="PTHR43821:SF1">
    <property type="entry name" value="NAD(P)H NITROREDUCTASE YDJA-RELATED"/>
    <property type="match status" value="1"/>
</dbReference>
<evidence type="ECO:0000256" key="3">
    <source>
        <dbReference type="ARBA" id="ARBA00022630"/>
    </source>
</evidence>
<dbReference type="InterPro" id="IPR000415">
    <property type="entry name" value="Nitroreductase-like"/>
</dbReference>
<comment type="similarity">
    <text evidence="2">Belongs to the nitroreductase family.</text>
</comment>
<dbReference type="InterPro" id="IPR026021">
    <property type="entry name" value="YdjA-like"/>
</dbReference>
<dbReference type="Gene3D" id="3.40.109.10">
    <property type="entry name" value="NADH Oxidase"/>
    <property type="match status" value="1"/>
</dbReference>
<keyword evidence="5" id="KW-0521">NADP</keyword>
<keyword evidence="7" id="KW-0520">NAD</keyword>
<dbReference type="Pfam" id="PF00881">
    <property type="entry name" value="Nitroreductase"/>
    <property type="match status" value="1"/>
</dbReference>
<dbReference type="Gene3D" id="1.10.10.10">
    <property type="entry name" value="Winged helix-like DNA-binding domain superfamily/Winged helix DNA-binding domain"/>
    <property type="match status" value="1"/>
</dbReference>
<evidence type="ECO:0000256" key="8">
    <source>
        <dbReference type="SAM" id="MobiDB-lite"/>
    </source>
</evidence>
<dbReference type="InterPro" id="IPR029479">
    <property type="entry name" value="Nitroreductase"/>
</dbReference>
<dbReference type="EMBL" id="CP006704">
    <property type="protein sequence ID" value="AIJ47797.1"/>
    <property type="molecule type" value="Genomic_DNA"/>
</dbReference>
<evidence type="ECO:0000256" key="7">
    <source>
        <dbReference type="ARBA" id="ARBA00023027"/>
    </source>
</evidence>
<name>A0A076PWN6_COMTE</name>
<evidence type="ECO:0000313" key="11">
    <source>
        <dbReference type="Proteomes" id="UP000028782"/>
    </source>
</evidence>
<accession>A0A076PWN6</accession>
<dbReference type="AlphaFoldDB" id="A0A076PWN6"/>
<evidence type="ECO:0000256" key="1">
    <source>
        <dbReference type="ARBA" id="ARBA00001917"/>
    </source>
</evidence>
<dbReference type="SUPFAM" id="SSF55469">
    <property type="entry name" value="FMN-dependent nitroreductase-like"/>
    <property type="match status" value="1"/>
</dbReference>
<evidence type="ECO:0000259" key="9">
    <source>
        <dbReference type="Pfam" id="PF00881"/>
    </source>
</evidence>
<dbReference type="InterPro" id="IPR036388">
    <property type="entry name" value="WH-like_DNA-bd_sf"/>
</dbReference>
<dbReference type="InterPro" id="IPR052530">
    <property type="entry name" value="NAD(P)H_nitroreductase"/>
</dbReference>
<dbReference type="SUPFAM" id="SSF46785">
    <property type="entry name" value="Winged helix' DNA-binding domain"/>
    <property type="match status" value="1"/>
</dbReference>
<organism evidence="10 11">
    <name type="scientific">Comamonas testosteroni TK102</name>
    <dbReference type="NCBI Taxonomy" id="1392005"/>
    <lineage>
        <taxon>Bacteria</taxon>
        <taxon>Pseudomonadati</taxon>
        <taxon>Pseudomonadota</taxon>
        <taxon>Betaproteobacteria</taxon>
        <taxon>Burkholderiales</taxon>
        <taxon>Comamonadaceae</taxon>
        <taxon>Comamonas</taxon>
    </lineage>
</organism>
<gene>
    <name evidence="10" type="ORF">O987_18445</name>
</gene>
<feature type="compositionally biased region" description="Polar residues" evidence="8">
    <location>
        <begin position="290"/>
        <end position="302"/>
    </location>
</feature>
<feature type="domain" description="Nitroreductase" evidence="9">
    <location>
        <begin position="95"/>
        <end position="252"/>
    </location>
</feature>
<sequence length="302" mass="32779">MQQDQISYLLALHRQQDWAAAAAACQLSQAQLKKAVAGVEREYGCALVKTGAVFRGFTVEGEKVVAWAQNLSEALSTLKQVFAASNSRKAIAPLLERRSISPKRLEAPGPDRQEIDLMIEAALSAPDHGGLHPWRVLVFPADSRAKLADLFEQEKLRRDPLASPEDIKRAREHATRSPALLAFVISPKLRMRVPEREQCLAAGCALSNLLNAAHQLGYGAIMLSGERCFDSLLCTELGVESTEYLAGFISLGSVAVTPPPRKPAMLDAVRAVWGPGVPEPAQRNGCRDSMPSTAVTESQKPH</sequence>
<feature type="region of interest" description="Disordered" evidence="8">
    <location>
        <begin position="279"/>
        <end position="302"/>
    </location>
</feature>
<dbReference type="RefSeq" id="WP_043373828.1">
    <property type="nucleotide sequence ID" value="NZ_CP006704.1"/>
</dbReference>